<dbReference type="AlphaFoldDB" id="A0A6I9LVE7"/>
<reference evidence="12" key="3">
    <citation type="submission" date="2025-09" db="UniProtKB">
        <authorList>
            <consortium name="Ensembl"/>
        </authorList>
    </citation>
    <scope>IDENTIFICATION</scope>
</reference>
<evidence type="ECO:0000256" key="1">
    <source>
        <dbReference type="ARBA" id="ARBA00002878"/>
    </source>
</evidence>
<keyword evidence="4 10" id="KW-0964">Secreted</keyword>
<feature type="signal peptide" evidence="10">
    <location>
        <begin position="1"/>
        <end position="20"/>
    </location>
</feature>
<evidence type="ECO:0000256" key="8">
    <source>
        <dbReference type="ARBA" id="ARBA00023022"/>
    </source>
</evidence>
<evidence type="ECO:0000256" key="2">
    <source>
        <dbReference type="ARBA" id="ARBA00004613"/>
    </source>
</evidence>
<evidence type="ECO:0000256" key="3">
    <source>
        <dbReference type="ARBA" id="ARBA00007371"/>
    </source>
</evidence>
<organism evidence="12 13">
    <name type="scientific">Peromyscus maniculatus bairdii</name>
    <name type="common">Prairie deer mouse</name>
    <dbReference type="NCBI Taxonomy" id="230844"/>
    <lineage>
        <taxon>Eukaryota</taxon>
        <taxon>Metazoa</taxon>
        <taxon>Chordata</taxon>
        <taxon>Craniata</taxon>
        <taxon>Vertebrata</taxon>
        <taxon>Euteleostomi</taxon>
        <taxon>Mammalia</taxon>
        <taxon>Eutheria</taxon>
        <taxon>Euarchontoglires</taxon>
        <taxon>Glires</taxon>
        <taxon>Rodentia</taxon>
        <taxon>Myomorpha</taxon>
        <taxon>Muroidea</taxon>
        <taxon>Cricetidae</taxon>
        <taxon>Neotominae</taxon>
        <taxon>Peromyscus</taxon>
    </lineage>
</organism>
<name>A0A6I9LVE7_PERMB</name>
<dbReference type="GeneID" id="102924253"/>
<comment type="similarity">
    <text evidence="3 10">Belongs to the beta-defensin family.</text>
</comment>
<evidence type="ECO:0000256" key="7">
    <source>
        <dbReference type="ARBA" id="ARBA00022940"/>
    </source>
</evidence>
<accession>A0A6I9LVE7</accession>
<dbReference type="OrthoDB" id="9532236at2759"/>
<comment type="subcellular location">
    <subcellularLocation>
        <location evidence="2 10">Secreted</location>
    </subcellularLocation>
</comment>
<dbReference type="PANTHER" id="PTHR15001:SF5">
    <property type="entry name" value="BETA-DEFENSIN"/>
    <property type="match status" value="1"/>
</dbReference>
<evidence type="ECO:0000256" key="10">
    <source>
        <dbReference type="RuleBase" id="RU231113"/>
    </source>
</evidence>
<keyword evidence="8 10" id="KW-0044">Antibiotic</keyword>
<sequence length="67" mass="7557">MKTVLFTAALLLLLSQVTQGNTEKCWKCQGTCRDQCIKDEKVYIFCRSGKLCCVKPKNVPQLSQDSD</sequence>
<keyword evidence="6 10" id="KW-0732">Signal</keyword>
<keyword evidence="9" id="KW-1015">Disulfide bond</keyword>
<dbReference type="GO" id="GO:0042742">
    <property type="term" value="P:defense response to bacterium"/>
    <property type="evidence" value="ECO:0007669"/>
    <property type="project" value="UniProtKB-UniRule"/>
</dbReference>
<protein>
    <recommendedName>
        <fullName evidence="10">Beta-defensin</fullName>
    </recommendedName>
</protein>
<feature type="chain" id="PRO_5044517876" description="Beta-defensin" evidence="10">
    <location>
        <begin position="21"/>
        <end position="67"/>
    </location>
</feature>
<dbReference type="PANTHER" id="PTHR15001">
    <property type="entry name" value="BETA-DEFENSIN 123-RELATED"/>
    <property type="match status" value="1"/>
</dbReference>
<keyword evidence="13" id="KW-1185">Reference proteome</keyword>
<reference evidence="12" key="2">
    <citation type="submission" date="2025-08" db="UniProtKB">
        <authorList>
            <consortium name="Ensembl"/>
        </authorList>
    </citation>
    <scope>IDENTIFICATION</scope>
</reference>
<dbReference type="RefSeq" id="XP_006985557.1">
    <property type="nucleotide sequence ID" value="XM_006985495.4"/>
</dbReference>
<keyword evidence="5 10" id="KW-0929">Antimicrobial</keyword>
<gene>
    <name evidence="12" type="primary">LOC102924253</name>
</gene>
<evidence type="ECO:0000313" key="13">
    <source>
        <dbReference type="Proteomes" id="UP000694547"/>
    </source>
</evidence>
<dbReference type="Pfam" id="PF13841">
    <property type="entry name" value="Defensin_beta_2"/>
    <property type="match status" value="1"/>
</dbReference>
<feature type="domain" description="Beta-defensin" evidence="11">
    <location>
        <begin position="24"/>
        <end position="53"/>
    </location>
</feature>
<evidence type="ECO:0000256" key="5">
    <source>
        <dbReference type="ARBA" id="ARBA00022529"/>
    </source>
</evidence>
<proteinExistence type="inferred from homology"/>
<reference evidence="12 13" key="1">
    <citation type="submission" date="2018-10" db="EMBL/GenBank/DDBJ databases">
        <title>Improved assembly of the deer mouse Peromyscus maniculatus genome.</title>
        <authorList>
            <person name="Lassance J.-M."/>
            <person name="Hoekstra H.E."/>
        </authorList>
    </citation>
    <scope>NUCLEOTIDE SEQUENCE [LARGE SCALE GENOMIC DNA]</scope>
</reference>
<evidence type="ECO:0000256" key="9">
    <source>
        <dbReference type="ARBA" id="ARBA00023157"/>
    </source>
</evidence>
<evidence type="ECO:0000256" key="6">
    <source>
        <dbReference type="ARBA" id="ARBA00022729"/>
    </source>
</evidence>
<dbReference type="GeneTree" id="ENSGT00940000163582"/>
<dbReference type="Ensembl" id="ENSPEMT00000001848.2">
    <property type="protein sequence ID" value="ENSPEMP00000001611.1"/>
    <property type="gene ID" value="ENSPEMG00000001389.2"/>
</dbReference>
<evidence type="ECO:0000259" key="11">
    <source>
        <dbReference type="Pfam" id="PF13841"/>
    </source>
</evidence>
<dbReference type="Gene3D" id="3.10.360.10">
    <property type="entry name" value="Antimicrobial Peptide, Beta-defensin 2, Chain A"/>
    <property type="match status" value="1"/>
</dbReference>
<dbReference type="InterPro" id="IPR050544">
    <property type="entry name" value="Beta-defensin"/>
</dbReference>
<comment type="function">
    <text evidence="1 10">Has antibacterial activity.</text>
</comment>
<evidence type="ECO:0000313" key="12">
    <source>
        <dbReference type="Ensembl" id="ENSPEMP00000001611.1"/>
    </source>
</evidence>
<dbReference type="InterPro" id="IPR025933">
    <property type="entry name" value="Beta_defensin_dom"/>
</dbReference>
<evidence type="ECO:0000256" key="4">
    <source>
        <dbReference type="ARBA" id="ARBA00022525"/>
    </source>
</evidence>
<keyword evidence="7 10" id="KW-0211">Defensin</keyword>
<dbReference type="GO" id="GO:0045087">
    <property type="term" value="P:innate immune response"/>
    <property type="evidence" value="ECO:0007669"/>
    <property type="project" value="InterPro"/>
</dbReference>
<dbReference type="Proteomes" id="UP000694547">
    <property type="component" value="Chromosome 4"/>
</dbReference>
<dbReference type="GO" id="GO:0005576">
    <property type="term" value="C:extracellular region"/>
    <property type="evidence" value="ECO:0007669"/>
    <property type="project" value="UniProtKB-SubCell"/>
</dbReference>